<dbReference type="InterPro" id="IPR028082">
    <property type="entry name" value="Peripla_BP_I"/>
</dbReference>
<keyword evidence="3" id="KW-1003">Cell membrane</keyword>
<keyword evidence="10" id="KW-1185">Reference proteome</keyword>
<reference evidence="9 10" key="1">
    <citation type="submission" date="2019-04" db="EMBL/GenBank/DDBJ databases">
        <title>Bacillus caeni sp. nov., a bacterium isolated from mangrove sediment.</title>
        <authorList>
            <person name="Huang H."/>
            <person name="Mo K."/>
            <person name="Hu Y."/>
        </authorList>
    </citation>
    <scope>NUCLEOTIDE SEQUENCE [LARGE SCALE GENOMIC DNA]</scope>
    <source>
        <strain evidence="9 10">HB172195</strain>
    </source>
</reference>
<name>A0A5R9F607_9BACL</name>
<evidence type="ECO:0000256" key="2">
    <source>
        <dbReference type="ARBA" id="ARBA00008610"/>
    </source>
</evidence>
<keyword evidence="5" id="KW-0472">Membrane</keyword>
<dbReference type="CDD" id="cd06353">
    <property type="entry name" value="PBP1_Med-like"/>
    <property type="match status" value="1"/>
</dbReference>
<dbReference type="Proteomes" id="UP000308230">
    <property type="component" value="Unassembled WGS sequence"/>
</dbReference>
<evidence type="ECO:0000313" key="9">
    <source>
        <dbReference type="EMBL" id="TLS37820.1"/>
    </source>
</evidence>
<dbReference type="InterPro" id="IPR003760">
    <property type="entry name" value="PnrA-like"/>
</dbReference>
<evidence type="ECO:0000256" key="1">
    <source>
        <dbReference type="ARBA" id="ARBA00004193"/>
    </source>
</evidence>
<protein>
    <submittedName>
        <fullName evidence="9">BMP family ABC transporter substrate-binding protein</fullName>
    </submittedName>
</protein>
<proteinExistence type="inferred from homology"/>
<feature type="domain" description="ABC transporter substrate-binding protein PnrA-like" evidence="8">
    <location>
        <begin position="28"/>
        <end position="314"/>
    </location>
</feature>
<comment type="caution">
    <text evidence="9">The sequence shown here is derived from an EMBL/GenBank/DDBJ whole genome shotgun (WGS) entry which is preliminary data.</text>
</comment>
<evidence type="ECO:0000256" key="3">
    <source>
        <dbReference type="ARBA" id="ARBA00022475"/>
    </source>
</evidence>
<dbReference type="PANTHER" id="PTHR34296">
    <property type="entry name" value="TRANSCRIPTIONAL ACTIVATOR PROTEIN MED"/>
    <property type="match status" value="1"/>
</dbReference>
<dbReference type="InterPro" id="IPR050957">
    <property type="entry name" value="BMP_lipoprotein"/>
</dbReference>
<dbReference type="RefSeq" id="WP_138125271.1">
    <property type="nucleotide sequence ID" value="NZ_SWLG01000005.1"/>
</dbReference>
<dbReference type="PANTHER" id="PTHR34296:SF2">
    <property type="entry name" value="ABC TRANSPORTER GUANOSINE-BINDING PROTEIN NUPN"/>
    <property type="match status" value="1"/>
</dbReference>
<comment type="similarity">
    <text evidence="2">Belongs to the BMP lipoprotein family.</text>
</comment>
<feature type="chain" id="PRO_5024306837" evidence="7">
    <location>
        <begin position="23"/>
        <end position="315"/>
    </location>
</feature>
<evidence type="ECO:0000256" key="6">
    <source>
        <dbReference type="ARBA" id="ARBA00023288"/>
    </source>
</evidence>
<keyword evidence="6" id="KW-0449">Lipoprotein</keyword>
<dbReference type="GO" id="GO:0005886">
    <property type="term" value="C:plasma membrane"/>
    <property type="evidence" value="ECO:0007669"/>
    <property type="project" value="UniProtKB-SubCell"/>
</dbReference>
<dbReference type="OrthoDB" id="2556857at2"/>
<organism evidence="9 10">
    <name type="scientific">Exobacillus caeni</name>
    <dbReference type="NCBI Taxonomy" id="2574798"/>
    <lineage>
        <taxon>Bacteria</taxon>
        <taxon>Bacillati</taxon>
        <taxon>Bacillota</taxon>
        <taxon>Bacilli</taxon>
        <taxon>Bacillales</taxon>
        <taxon>Guptibacillaceae</taxon>
        <taxon>Exobacillus</taxon>
    </lineage>
</organism>
<dbReference type="AlphaFoldDB" id="A0A5R9F607"/>
<dbReference type="Gene3D" id="3.40.50.2300">
    <property type="match status" value="2"/>
</dbReference>
<feature type="signal peptide" evidence="7">
    <location>
        <begin position="1"/>
        <end position="22"/>
    </location>
</feature>
<accession>A0A5R9F607</accession>
<dbReference type="SUPFAM" id="SSF53822">
    <property type="entry name" value="Periplasmic binding protein-like I"/>
    <property type="match status" value="1"/>
</dbReference>
<comment type="subcellular location">
    <subcellularLocation>
        <location evidence="1">Cell membrane</location>
        <topology evidence="1">Lipid-anchor</topology>
    </subcellularLocation>
</comment>
<evidence type="ECO:0000313" key="10">
    <source>
        <dbReference type="Proteomes" id="UP000308230"/>
    </source>
</evidence>
<evidence type="ECO:0000256" key="5">
    <source>
        <dbReference type="ARBA" id="ARBA00023136"/>
    </source>
</evidence>
<gene>
    <name evidence="9" type="ORF">FCL54_08350</name>
</gene>
<dbReference type="Pfam" id="PF02608">
    <property type="entry name" value="Bmp"/>
    <property type="match status" value="1"/>
</dbReference>
<sequence>MKRLLHLLIIALLFLNGCSETAATKKLENVGLLFPATINDQVWNTKGYKGLLKIQSTMNVKGFYKENIKTEEETKAALEELRDNGVNLVFGHGNIYSDLFQKVKGDFPDMHFVSFNGEVKGDNMTGIHFKAESMGFFGGMVASEMTSTKKVAVIAAYPWQPEIEGFEKGVHYKHPEVQVETVYINDWEDKEKALSHTRQLIASGADIFYPAGDGFNIPVIEEVKRNGLYAIGFVSDQSDLGKETVLTSTVQNVVNLYELIAEQYNRGELKEGNLYFDFKDGILSMGTFSPVVPASIKQEVENEISSYIKTGKLPN</sequence>
<dbReference type="EMBL" id="SWLG01000005">
    <property type="protein sequence ID" value="TLS37820.1"/>
    <property type="molecule type" value="Genomic_DNA"/>
</dbReference>
<keyword evidence="4 7" id="KW-0732">Signal</keyword>
<evidence type="ECO:0000259" key="8">
    <source>
        <dbReference type="Pfam" id="PF02608"/>
    </source>
</evidence>
<evidence type="ECO:0000256" key="4">
    <source>
        <dbReference type="ARBA" id="ARBA00022729"/>
    </source>
</evidence>
<evidence type="ECO:0000256" key="7">
    <source>
        <dbReference type="SAM" id="SignalP"/>
    </source>
</evidence>